<evidence type="ECO:0000256" key="4">
    <source>
        <dbReference type="ARBA" id="ARBA00022989"/>
    </source>
</evidence>
<dbReference type="PANTHER" id="PTHR31566:SF0">
    <property type="entry name" value="CYTOCHROME C BIOGENESIS PROTEIN CCS1, CHLOROPLASTIC"/>
    <property type="match status" value="1"/>
</dbReference>
<accession>A0A7C2V2H3</accession>
<keyword evidence="2 6" id="KW-0812">Transmembrane</keyword>
<feature type="transmembrane region" description="Helical" evidence="6">
    <location>
        <begin position="485"/>
        <end position="504"/>
    </location>
</feature>
<dbReference type="EMBL" id="DSFP01000020">
    <property type="protein sequence ID" value="HEW45240.1"/>
    <property type="molecule type" value="Genomic_DNA"/>
</dbReference>
<dbReference type="PANTHER" id="PTHR31566">
    <property type="entry name" value="CYTOCHROME C BIOGENESIS PROTEIN CCS1, CHLOROPLASTIC"/>
    <property type="match status" value="1"/>
</dbReference>
<organism evidence="8">
    <name type="scientific">Hydrogenobacter sp</name>
    <dbReference type="NCBI Taxonomy" id="2152829"/>
    <lineage>
        <taxon>Bacteria</taxon>
        <taxon>Pseudomonadati</taxon>
        <taxon>Aquificota</taxon>
        <taxon>Aquificia</taxon>
        <taxon>Aquificales</taxon>
        <taxon>Aquificaceae</taxon>
        <taxon>Hydrogenobacter</taxon>
    </lineage>
</organism>
<evidence type="ECO:0000313" key="8">
    <source>
        <dbReference type="EMBL" id="HEW45240.1"/>
    </source>
</evidence>
<keyword evidence="5 6" id="KW-0472">Membrane</keyword>
<name>A0A7C2V2H3_9AQUI</name>
<evidence type="ECO:0000256" key="3">
    <source>
        <dbReference type="ARBA" id="ARBA00022748"/>
    </source>
</evidence>
<feature type="domain" description="ResB-like" evidence="7">
    <location>
        <begin position="86"/>
        <end position="534"/>
    </location>
</feature>
<evidence type="ECO:0000259" key="7">
    <source>
        <dbReference type="Pfam" id="PF05140"/>
    </source>
</evidence>
<feature type="transmembrane region" description="Helical" evidence="6">
    <location>
        <begin position="139"/>
        <end position="158"/>
    </location>
</feature>
<protein>
    <submittedName>
        <fullName evidence="8">Cytochrome c biogenesis protein ResB</fullName>
    </submittedName>
</protein>
<proteinExistence type="predicted"/>
<keyword evidence="3" id="KW-0201">Cytochrome c-type biogenesis</keyword>
<dbReference type="GO" id="GO:0016020">
    <property type="term" value="C:membrane"/>
    <property type="evidence" value="ECO:0007669"/>
    <property type="project" value="UniProtKB-SubCell"/>
</dbReference>
<dbReference type="Pfam" id="PF05140">
    <property type="entry name" value="ResB"/>
    <property type="match status" value="1"/>
</dbReference>
<feature type="transmembrane region" description="Helical" evidence="6">
    <location>
        <begin position="12"/>
        <end position="32"/>
    </location>
</feature>
<evidence type="ECO:0000256" key="5">
    <source>
        <dbReference type="ARBA" id="ARBA00023136"/>
    </source>
</evidence>
<keyword evidence="4 6" id="KW-1133">Transmembrane helix</keyword>
<dbReference type="GO" id="GO:0017004">
    <property type="term" value="P:cytochrome complex assembly"/>
    <property type="evidence" value="ECO:0007669"/>
    <property type="project" value="UniProtKB-KW"/>
</dbReference>
<comment type="subcellular location">
    <subcellularLocation>
        <location evidence="1">Membrane</location>
        <topology evidence="1">Multi-pass membrane protein</topology>
    </subcellularLocation>
</comment>
<evidence type="ECO:0000256" key="2">
    <source>
        <dbReference type="ARBA" id="ARBA00022692"/>
    </source>
</evidence>
<gene>
    <name evidence="8" type="ORF">ENO47_01005</name>
</gene>
<sequence>MLNAVYSFKGYALLVISFLLFIAVLIIGLFHIEERGVIYFALLGGALALFSFSLFSYLLGVYTYLKEEYSKRKNLWSFIFDFFADLRLAIFIMIVLGILSMVGSTYVQQNQPIEFYLDRFGADLGYWFWRLWITDVFHSWYYMGLIVLLAINLIACSFKRLPRIWIQTFTKERFQKLDEHMEKHLKPISIHINPSEEKIAKFLQRMGFKVFMEKEGERTYFYAEKGKFSRLGVYVVHIGLLVIMAGALIDALWGIRGTVIVPEGSKSDTLIIPAKEKAIKLPFQIELEDFRIVSYEEEFKRKGKVKETPFKDAIASFESDIRIIQDGKVVARGTTAVNSPFDFGSYRIFQATYGLTGEAGKAKIAIFDKNLAPKDPQKAFLGDVELKAGKVSEFKNMLLSIDRSTLNLEDEQKGFQGELKPAMVVKVLMDGKSYDVPVVYSPELTIFAQSQLAQLKDFPYIFFLVDFEPQYFSGLQVSRQAGTPIIWLGSILVVGGMLIAFYTVHRKVWVRLEGNTLKVAFWSHKFKEEFKKSFLNSLEVLKHENTSHGKEPNTS</sequence>
<dbReference type="InterPro" id="IPR007816">
    <property type="entry name" value="ResB-like_domain"/>
</dbReference>
<dbReference type="AlphaFoldDB" id="A0A7C2V2H3"/>
<comment type="caution">
    <text evidence="8">The sequence shown here is derived from an EMBL/GenBank/DDBJ whole genome shotgun (WGS) entry which is preliminary data.</text>
</comment>
<evidence type="ECO:0000256" key="6">
    <source>
        <dbReference type="SAM" id="Phobius"/>
    </source>
</evidence>
<evidence type="ECO:0000256" key="1">
    <source>
        <dbReference type="ARBA" id="ARBA00004141"/>
    </source>
</evidence>
<feature type="transmembrane region" description="Helical" evidence="6">
    <location>
        <begin position="231"/>
        <end position="255"/>
    </location>
</feature>
<feature type="transmembrane region" description="Helical" evidence="6">
    <location>
        <begin position="38"/>
        <end position="65"/>
    </location>
</feature>
<reference evidence="8" key="1">
    <citation type="journal article" date="2020" name="mSystems">
        <title>Genome- and Community-Level Interaction Insights into Carbon Utilization and Element Cycling Functions of Hydrothermarchaeota in Hydrothermal Sediment.</title>
        <authorList>
            <person name="Zhou Z."/>
            <person name="Liu Y."/>
            <person name="Xu W."/>
            <person name="Pan J."/>
            <person name="Luo Z.H."/>
            <person name="Li M."/>
        </authorList>
    </citation>
    <scope>NUCLEOTIDE SEQUENCE [LARGE SCALE GENOMIC DNA]</scope>
    <source>
        <strain evidence="8">SpSt-132</strain>
    </source>
</reference>
<dbReference type="InterPro" id="IPR023494">
    <property type="entry name" value="Cyt_c_bgen_Ccs1/CcsB/ResB"/>
</dbReference>